<keyword evidence="4" id="KW-0560">Oxidoreductase</keyword>
<accession>A0A7R7Y105</accession>
<keyword evidence="2" id="KW-0285">Flavoprotein</keyword>
<dbReference type="SUPFAM" id="SSF51905">
    <property type="entry name" value="FAD/NAD(P)-binding domain"/>
    <property type="match status" value="1"/>
</dbReference>
<dbReference type="PANTHER" id="PTHR47356">
    <property type="entry name" value="FAD-DEPENDENT MONOOXYGENASE ASQG-RELATED"/>
    <property type="match status" value="1"/>
</dbReference>
<dbReference type="Proteomes" id="UP000654913">
    <property type="component" value="Chromosome 8"/>
</dbReference>
<dbReference type="InterPro" id="IPR050562">
    <property type="entry name" value="FAD_mOase_fung"/>
</dbReference>
<sequence>MLSTETATNGHSKQFKVIIIGGGIAGLTLAHSLERAGISYTLLEKHHDFRPRLGGVLVIAPSGARIIDQLGLYESMSEVSEPITTPRTGFPDGQCSSQHWLSELERRYGYPVNVITRQKMLEVLYDGLRESTNVIGGKRVTGIYHKESEVAVHTADGGVYKGDLVVGADGVNSIARLDMLQAAGKGAMQEATSLASEYRVLIGMSKQIAGIRAGEQIVRCHDGFAIFVFCGKDSELGWFVVDKLDRRYQYPDKPVYSTADNISFCESIGDVQIWDEVRFRDVFNARTSFSSALVEENVFQTWHSGRIVCIGDSISKASPNTGLGASMAMESAAALASQLYQLVHCTQGKPSQAAVDESLSNFRKSHHQRSRIIGYASYEAIRLHTRATFVKRLVGPMFMTSERMALFFQSTVADGGAKLDFLPLPPRGTAWGETKRGFLRRCWIVIVGGLLTVLLLMQG</sequence>
<feature type="domain" description="FAD-binding" evidence="5">
    <location>
        <begin position="15"/>
        <end position="342"/>
    </location>
</feature>
<dbReference type="PRINTS" id="PR00420">
    <property type="entry name" value="RNGMNOXGNASE"/>
</dbReference>
<keyword evidence="3" id="KW-0274">FAD</keyword>
<evidence type="ECO:0000313" key="6">
    <source>
        <dbReference type="EMBL" id="BCS30568.1"/>
    </source>
</evidence>
<dbReference type="Pfam" id="PF01494">
    <property type="entry name" value="FAD_binding_3"/>
    <property type="match status" value="1"/>
</dbReference>
<evidence type="ECO:0000256" key="2">
    <source>
        <dbReference type="ARBA" id="ARBA00022630"/>
    </source>
</evidence>
<dbReference type="PANTHER" id="PTHR47356:SF2">
    <property type="entry name" value="FAD-BINDING DOMAIN-CONTAINING PROTEIN-RELATED"/>
    <property type="match status" value="1"/>
</dbReference>
<dbReference type="GO" id="GO:0004497">
    <property type="term" value="F:monooxygenase activity"/>
    <property type="evidence" value="ECO:0007669"/>
    <property type="project" value="InterPro"/>
</dbReference>
<dbReference type="GeneID" id="64980565"/>
<protein>
    <recommendedName>
        <fullName evidence="5">FAD-binding domain-containing protein</fullName>
    </recommendedName>
</protein>
<evidence type="ECO:0000256" key="4">
    <source>
        <dbReference type="ARBA" id="ARBA00023002"/>
    </source>
</evidence>
<gene>
    <name evidence="6" type="ORF">APUU_80871S</name>
</gene>
<proteinExistence type="inferred from homology"/>
<reference evidence="6" key="2">
    <citation type="submission" date="2021-02" db="EMBL/GenBank/DDBJ databases">
        <title>Aspergillus puulaauensis MK2 genome sequence.</title>
        <authorList>
            <person name="Futagami T."/>
            <person name="Mori K."/>
            <person name="Kadooka C."/>
            <person name="Tanaka T."/>
        </authorList>
    </citation>
    <scope>NUCLEOTIDE SEQUENCE</scope>
    <source>
        <strain evidence="6">MK2</strain>
    </source>
</reference>
<dbReference type="AlphaFoldDB" id="A0A7R7Y105"/>
<comment type="similarity">
    <text evidence="1">Belongs to the paxM FAD-dependent monooxygenase family.</text>
</comment>
<dbReference type="EMBL" id="AP024450">
    <property type="protein sequence ID" value="BCS30568.1"/>
    <property type="molecule type" value="Genomic_DNA"/>
</dbReference>
<evidence type="ECO:0000256" key="3">
    <source>
        <dbReference type="ARBA" id="ARBA00022827"/>
    </source>
</evidence>
<dbReference type="RefSeq" id="XP_041562754.1">
    <property type="nucleotide sequence ID" value="XM_041697199.1"/>
</dbReference>
<dbReference type="KEGG" id="apuu:APUU_80871S"/>
<dbReference type="Gene3D" id="3.50.50.60">
    <property type="entry name" value="FAD/NAD(P)-binding domain"/>
    <property type="match status" value="1"/>
</dbReference>
<dbReference type="InterPro" id="IPR036188">
    <property type="entry name" value="FAD/NAD-bd_sf"/>
</dbReference>
<dbReference type="InterPro" id="IPR002938">
    <property type="entry name" value="FAD-bd"/>
</dbReference>
<dbReference type="OrthoDB" id="2431938at2759"/>
<reference evidence="6" key="1">
    <citation type="submission" date="2021-01" db="EMBL/GenBank/DDBJ databases">
        <authorList>
            <consortium name="Aspergillus puulaauensis MK2 genome sequencing consortium"/>
            <person name="Kazuki M."/>
            <person name="Futagami T."/>
        </authorList>
    </citation>
    <scope>NUCLEOTIDE SEQUENCE</scope>
    <source>
        <strain evidence="6">MK2</strain>
    </source>
</reference>
<keyword evidence="7" id="KW-1185">Reference proteome</keyword>
<evidence type="ECO:0000259" key="5">
    <source>
        <dbReference type="Pfam" id="PF01494"/>
    </source>
</evidence>
<name>A0A7R7Y105_9EURO</name>
<organism evidence="6 7">
    <name type="scientific">Aspergillus puulaauensis</name>
    <dbReference type="NCBI Taxonomy" id="1220207"/>
    <lineage>
        <taxon>Eukaryota</taxon>
        <taxon>Fungi</taxon>
        <taxon>Dikarya</taxon>
        <taxon>Ascomycota</taxon>
        <taxon>Pezizomycotina</taxon>
        <taxon>Eurotiomycetes</taxon>
        <taxon>Eurotiomycetidae</taxon>
        <taxon>Eurotiales</taxon>
        <taxon>Aspergillaceae</taxon>
        <taxon>Aspergillus</taxon>
    </lineage>
</organism>
<evidence type="ECO:0000313" key="7">
    <source>
        <dbReference type="Proteomes" id="UP000654913"/>
    </source>
</evidence>
<evidence type="ECO:0000256" key="1">
    <source>
        <dbReference type="ARBA" id="ARBA00007992"/>
    </source>
</evidence>
<dbReference type="GO" id="GO:0071949">
    <property type="term" value="F:FAD binding"/>
    <property type="evidence" value="ECO:0007669"/>
    <property type="project" value="InterPro"/>
</dbReference>